<dbReference type="PANTHER" id="PTHR42927">
    <property type="entry name" value="HELICASE SUPERFAMILY 1 AND 2 DOMAIN-CONTAINING PROTEIN"/>
    <property type="match status" value="1"/>
</dbReference>
<dbReference type="Pfam" id="PF04313">
    <property type="entry name" value="HSDR_N"/>
    <property type="match status" value="1"/>
</dbReference>
<evidence type="ECO:0000313" key="2">
    <source>
        <dbReference type="EMBL" id="UUP18385.1"/>
    </source>
</evidence>
<keyword evidence="2" id="KW-0378">Hydrolase</keyword>
<dbReference type="RefSeq" id="WP_338530620.1">
    <property type="nucleotide sequence ID" value="NZ_CP030941.1"/>
</dbReference>
<evidence type="ECO:0000313" key="3">
    <source>
        <dbReference type="Proteomes" id="UP001342418"/>
    </source>
</evidence>
<proteinExistence type="predicted"/>
<protein>
    <submittedName>
        <fullName evidence="2">Type I restriction enzyme R protein</fullName>
        <ecNumber evidence="2">3.1.21.3</ecNumber>
    </submittedName>
</protein>
<dbReference type="InterPro" id="IPR040980">
    <property type="entry name" value="SWI2_SNF2"/>
</dbReference>
<dbReference type="InterPro" id="IPR007409">
    <property type="entry name" value="Restrct_endonuc_type1_HsdR_N"/>
</dbReference>
<dbReference type="InterPro" id="IPR014001">
    <property type="entry name" value="Helicase_ATP-bd"/>
</dbReference>
<organism evidence="2 3">
    <name type="scientific">Nitratireductor thuwali</name>
    <dbReference type="NCBI Taxonomy" id="2267699"/>
    <lineage>
        <taxon>Bacteria</taxon>
        <taxon>Pseudomonadati</taxon>
        <taxon>Pseudomonadota</taxon>
        <taxon>Alphaproteobacteria</taxon>
        <taxon>Hyphomicrobiales</taxon>
        <taxon>Phyllobacteriaceae</taxon>
        <taxon>Nitratireductor</taxon>
    </lineage>
</organism>
<dbReference type="SUPFAM" id="SSF52540">
    <property type="entry name" value="P-loop containing nucleoside triphosphate hydrolases"/>
    <property type="match status" value="1"/>
</dbReference>
<dbReference type="SMART" id="SM00487">
    <property type="entry name" value="DEXDc"/>
    <property type="match status" value="1"/>
</dbReference>
<dbReference type="EC" id="3.1.21.3" evidence="2"/>
<dbReference type="Pfam" id="PF18766">
    <property type="entry name" value="SWI2_SNF2"/>
    <property type="match status" value="1"/>
</dbReference>
<dbReference type="PROSITE" id="PS51192">
    <property type="entry name" value="HELICASE_ATP_BIND_1"/>
    <property type="match status" value="1"/>
</dbReference>
<dbReference type="PANTHER" id="PTHR42927:SF1">
    <property type="entry name" value="HELICASE SUPERFAMILY 1 AND 2 DOMAIN-CONTAINING PROTEIN"/>
    <property type="match status" value="1"/>
</dbReference>
<dbReference type="Proteomes" id="UP001342418">
    <property type="component" value="Chromosome"/>
</dbReference>
<dbReference type="Pfam" id="PF22679">
    <property type="entry name" value="T1R_D3-like"/>
    <property type="match status" value="1"/>
</dbReference>
<feature type="domain" description="Helicase ATP-binding" evidence="1">
    <location>
        <begin position="308"/>
        <end position="503"/>
    </location>
</feature>
<keyword evidence="3" id="KW-1185">Reference proteome</keyword>
<sequence length="1002" mass="114491">MNYEQPPISHPYAKGFSEDSVHREEVLEVHMCKALVERQGYRPRRPEDYDRASALDKALVIEFVKATQADEWAKLESHYGPSAEAEFFKQLEQGLKQRGALDLLRNGLKLVPNLKFFLAAFKPASGINPALVGLFEANILSVINQLRYSIKNENAIDVALFVNGVPVITLELKNTLTGQTFRHAERQYRYDRAPANEPLLTFKRGALVHFAVDQDNVSMTTRLQNGKTRFLPFNRGHNGGAGNPDIEEEFRVAYLWADQPEGRAIFSRDVLLDIIGRFLHLDTRNGKEAMIFPRFHQIDAVLKMLAHARANGSGKNYLIQHSAGSGKSNTIAWTAHRLVTLHDDGDRPVFDTAIVVTDRVVLDRQLQGTIAQFEQTPGVVRKIDGTSRQLKAAIEGQAKIVITTIQKFSTEHLRVISGQGSRRFAVLIDEAHGSQSGKSAQALSDALSREEEAKTSDEIEELIAEYQRQRGPQPNISYFAFTATPRNVTLERFGTYGTDGLPHPFHLYSMRQAIEEGFILDVLQNYMTYKAYYALEKTIDDDPELDTRRAQRKVARFAALHPTALSQKVEVMVEHFRRHVRPELNGQAKAMIVTSSRESALRYYFALKAYIEDKGYPDLKALVAFSGELHIDGTTYTEVELNEFSETELPRRFDSPDYQVLIVAEKYQTGFDQPKLCGMYIDKKLAGLQAVQTLSRLNRTYPGKERTFILDFQNTMDEIKEAFRPFYEVSSLEAVSDKNQVYQLETRIRTFGYLDSNEVERFAAVFFKGTLSTQDRVMLEALVRNAVGRFEADDDEGRQEEFRQLLRSYKRFYSFVAQIVRLGDTSLEKLYAYADWLDRMLPSREQPPEVEITDEMLRLRAFRVQQKEVGSASLQAGDTQPLTAISEFGAKPYTEDEAKALSEIVRSFNERHGTQFTEEDFIRLEQVKRKALDEEMAAVLRNNPPDVSRPTFVRRLLEETIKQYQRDSSLQNIIMTNAEDRDRIFNHLFSRALREVRETQNP</sequence>
<gene>
    <name evidence="2" type="primary">hsdR</name>
    <name evidence="2" type="ORF">NTH_02865</name>
</gene>
<accession>A0ABY5MMR9</accession>
<dbReference type="InterPro" id="IPR055180">
    <property type="entry name" value="HsdR_RecA-like_helicase_dom_2"/>
</dbReference>
<dbReference type="Gene3D" id="3.90.1570.50">
    <property type="match status" value="1"/>
</dbReference>
<name>A0ABY5MMR9_9HYPH</name>
<dbReference type="GO" id="GO:0009035">
    <property type="term" value="F:type I site-specific deoxyribonuclease activity"/>
    <property type="evidence" value="ECO:0007669"/>
    <property type="project" value="UniProtKB-EC"/>
</dbReference>
<reference evidence="2 3" key="1">
    <citation type="submission" date="2018-07" db="EMBL/GenBank/DDBJ databases">
        <title>Genome sequence of Nitratireductor thuwali#1536.</title>
        <authorList>
            <person name="Michoud G."/>
            <person name="Merlino G."/>
            <person name="Sefrji F.O."/>
            <person name="Daffonchio D."/>
        </authorList>
    </citation>
    <scope>NUCLEOTIDE SEQUENCE [LARGE SCALE GENOMIC DNA]</scope>
    <source>
        <strain evidence="3">Nit1536</strain>
    </source>
</reference>
<dbReference type="Gene3D" id="3.40.50.300">
    <property type="entry name" value="P-loop containing nucleotide triphosphate hydrolases"/>
    <property type="match status" value="2"/>
</dbReference>
<dbReference type="InterPro" id="IPR027417">
    <property type="entry name" value="P-loop_NTPase"/>
</dbReference>
<evidence type="ECO:0000259" key="1">
    <source>
        <dbReference type="PROSITE" id="PS51192"/>
    </source>
</evidence>
<dbReference type="EMBL" id="CP030941">
    <property type="protein sequence ID" value="UUP18385.1"/>
    <property type="molecule type" value="Genomic_DNA"/>
</dbReference>